<dbReference type="EMBL" id="JBBNAE010000006">
    <property type="protein sequence ID" value="KAK9117664.1"/>
    <property type="molecule type" value="Genomic_DNA"/>
</dbReference>
<dbReference type="PANTHER" id="PTHR47290:SF4">
    <property type="entry name" value="RING FINGER PROTEIN"/>
    <property type="match status" value="1"/>
</dbReference>
<dbReference type="InterPro" id="IPR044171">
    <property type="entry name" value="LAX2-like"/>
</dbReference>
<evidence type="ECO:0000313" key="3">
    <source>
        <dbReference type="Proteomes" id="UP001417504"/>
    </source>
</evidence>
<sequence>MTTTTIIKQQNKCGSYGGCEDGYGFYSRGEIRVGTSDLGHMGEDDHHDHDHDQDQSRSSSSSGTDDDLDLEIQLPFQFQYSTSSDMRVIDAPSPRRIASGVWFVLQASSNQDGRMTVGLVMKYLVNKLKLNSESEIELTCRGLQLLPFFTLLHVRDSIWSASRDALTLLSDSSTTDHLMILCYGRSAG</sequence>
<reference evidence="2 3" key="1">
    <citation type="submission" date="2024-01" db="EMBL/GenBank/DDBJ databases">
        <title>Genome assemblies of Stephania.</title>
        <authorList>
            <person name="Yang L."/>
        </authorList>
    </citation>
    <scope>NUCLEOTIDE SEQUENCE [LARGE SCALE GENOMIC DNA]</scope>
    <source>
        <strain evidence="2">QJT</strain>
        <tissue evidence="2">Leaf</tissue>
    </source>
</reference>
<gene>
    <name evidence="2" type="ORF">Sjap_016611</name>
</gene>
<proteinExistence type="predicted"/>
<protein>
    <submittedName>
        <fullName evidence="2">Uncharacterized protein</fullName>
    </submittedName>
</protein>
<keyword evidence="3" id="KW-1185">Reference proteome</keyword>
<name>A0AAP0ILB4_9MAGN</name>
<feature type="region of interest" description="Disordered" evidence="1">
    <location>
        <begin position="36"/>
        <end position="67"/>
    </location>
</feature>
<accession>A0AAP0ILB4</accession>
<dbReference type="Proteomes" id="UP001417504">
    <property type="component" value="Unassembled WGS sequence"/>
</dbReference>
<dbReference type="AlphaFoldDB" id="A0AAP0ILB4"/>
<feature type="compositionally biased region" description="Basic and acidic residues" evidence="1">
    <location>
        <begin position="40"/>
        <end position="55"/>
    </location>
</feature>
<dbReference type="PANTHER" id="PTHR47290">
    <property type="entry name" value="RING FINGER PROTEIN"/>
    <property type="match status" value="1"/>
</dbReference>
<evidence type="ECO:0000313" key="2">
    <source>
        <dbReference type="EMBL" id="KAK9117664.1"/>
    </source>
</evidence>
<comment type="caution">
    <text evidence="2">The sequence shown here is derived from an EMBL/GenBank/DDBJ whole genome shotgun (WGS) entry which is preliminary data.</text>
</comment>
<organism evidence="2 3">
    <name type="scientific">Stephania japonica</name>
    <dbReference type="NCBI Taxonomy" id="461633"/>
    <lineage>
        <taxon>Eukaryota</taxon>
        <taxon>Viridiplantae</taxon>
        <taxon>Streptophyta</taxon>
        <taxon>Embryophyta</taxon>
        <taxon>Tracheophyta</taxon>
        <taxon>Spermatophyta</taxon>
        <taxon>Magnoliopsida</taxon>
        <taxon>Ranunculales</taxon>
        <taxon>Menispermaceae</taxon>
        <taxon>Menispermoideae</taxon>
        <taxon>Cissampelideae</taxon>
        <taxon>Stephania</taxon>
    </lineage>
</organism>
<evidence type="ECO:0000256" key="1">
    <source>
        <dbReference type="SAM" id="MobiDB-lite"/>
    </source>
</evidence>